<evidence type="ECO:0000256" key="2">
    <source>
        <dbReference type="ARBA" id="ARBA00022898"/>
    </source>
</evidence>
<dbReference type="GO" id="GO:0030170">
    <property type="term" value="F:pyridoxal phosphate binding"/>
    <property type="evidence" value="ECO:0007669"/>
    <property type="project" value="TreeGrafter"/>
</dbReference>
<comment type="cofactor">
    <cofactor evidence="1">
        <name>pyridoxal 5'-phosphate</name>
        <dbReference type="ChEBI" id="CHEBI:597326"/>
    </cofactor>
</comment>
<dbReference type="GO" id="GO:0030632">
    <property type="term" value="P:D-alanine biosynthetic process"/>
    <property type="evidence" value="ECO:0007669"/>
    <property type="project" value="TreeGrafter"/>
</dbReference>
<dbReference type="AlphaFoldDB" id="A0A0F8W5F5"/>
<evidence type="ECO:0000259" key="4">
    <source>
        <dbReference type="SMART" id="SM01005"/>
    </source>
</evidence>
<dbReference type="Pfam" id="PF00842">
    <property type="entry name" value="Ala_racemase_C"/>
    <property type="match status" value="1"/>
</dbReference>
<dbReference type="EMBL" id="LAZR01067316">
    <property type="protein sequence ID" value="KKK51828.1"/>
    <property type="molecule type" value="Genomic_DNA"/>
</dbReference>
<dbReference type="PANTHER" id="PTHR30511">
    <property type="entry name" value="ALANINE RACEMASE"/>
    <property type="match status" value="1"/>
</dbReference>
<dbReference type="SUPFAM" id="SSF50621">
    <property type="entry name" value="Alanine racemase C-terminal domain-like"/>
    <property type="match status" value="1"/>
</dbReference>
<proteinExistence type="predicted"/>
<accession>A0A0F8W5F5</accession>
<evidence type="ECO:0000256" key="1">
    <source>
        <dbReference type="ARBA" id="ARBA00001933"/>
    </source>
</evidence>
<feature type="domain" description="Alanine racemase C-terminal" evidence="4">
    <location>
        <begin position="1"/>
        <end position="111"/>
    </location>
</feature>
<gene>
    <name evidence="5" type="ORF">LCGC14_3111040</name>
</gene>
<feature type="non-terminal residue" evidence="5">
    <location>
        <position position="1"/>
    </location>
</feature>
<sequence>GIGYGRTYVVKEPTRVALLPVGYGDGYHRLISGRGAVLLKGKRAPILGRVSMDQIVVDVSAIPGVQIEEEAILLGGEGNTAISAEEIAGWAQTINYEVTTSILPRVARLYRRNGEIIGVH</sequence>
<keyword evidence="2" id="KW-0663">Pyridoxal phosphate</keyword>
<dbReference type="InterPro" id="IPR011079">
    <property type="entry name" value="Ala_racemase_C"/>
</dbReference>
<dbReference type="GO" id="GO:0008784">
    <property type="term" value="F:alanine racemase activity"/>
    <property type="evidence" value="ECO:0007669"/>
    <property type="project" value="InterPro"/>
</dbReference>
<dbReference type="InterPro" id="IPR000821">
    <property type="entry name" value="Ala_racemase"/>
</dbReference>
<comment type="caution">
    <text evidence="5">The sequence shown here is derived from an EMBL/GenBank/DDBJ whole genome shotgun (WGS) entry which is preliminary data.</text>
</comment>
<evidence type="ECO:0000256" key="3">
    <source>
        <dbReference type="ARBA" id="ARBA00023235"/>
    </source>
</evidence>
<keyword evidence="3" id="KW-0413">Isomerase</keyword>
<dbReference type="PANTHER" id="PTHR30511:SF0">
    <property type="entry name" value="ALANINE RACEMASE, CATABOLIC-RELATED"/>
    <property type="match status" value="1"/>
</dbReference>
<organism evidence="5">
    <name type="scientific">marine sediment metagenome</name>
    <dbReference type="NCBI Taxonomy" id="412755"/>
    <lineage>
        <taxon>unclassified sequences</taxon>
        <taxon>metagenomes</taxon>
        <taxon>ecological metagenomes</taxon>
    </lineage>
</organism>
<dbReference type="SMART" id="SM01005">
    <property type="entry name" value="Ala_racemase_C"/>
    <property type="match status" value="1"/>
</dbReference>
<dbReference type="InterPro" id="IPR009006">
    <property type="entry name" value="Ala_racemase/Decarboxylase_C"/>
</dbReference>
<name>A0A0F8W5F5_9ZZZZ</name>
<dbReference type="GO" id="GO:0005829">
    <property type="term" value="C:cytosol"/>
    <property type="evidence" value="ECO:0007669"/>
    <property type="project" value="TreeGrafter"/>
</dbReference>
<protein>
    <recommendedName>
        <fullName evidence="4">Alanine racemase C-terminal domain-containing protein</fullName>
    </recommendedName>
</protein>
<evidence type="ECO:0000313" key="5">
    <source>
        <dbReference type="EMBL" id="KKK51828.1"/>
    </source>
</evidence>
<dbReference type="Gene3D" id="2.40.37.10">
    <property type="entry name" value="Lyase, Ornithine Decarboxylase, Chain A, domain 1"/>
    <property type="match status" value="1"/>
</dbReference>
<reference evidence="5" key="1">
    <citation type="journal article" date="2015" name="Nature">
        <title>Complex archaea that bridge the gap between prokaryotes and eukaryotes.</title>
        <authorList>
            <person name="Spang A."/>
            <person name="Saw J.H."/>
            <person name="Jorgensen S.L."/>
            <person name="Zaremba-Niedzwiedzka K."/>
            <person name="Martijn J."/>
            <person name="Lind A.E."/>
            <person name="van Eijk R."/>
            <person name="Schleper C."/>
            <person name="Guy L."/>
            <person name="Ettema T.J."/>
        </authorList>
    </citation>
    <scope>NUCLEOTIDE SEQUENCE</scope>
</reference>
<dbReference type="PRINTS" id="PR00992">
    <property type="entry name" value="ALARACEMASE"/>
</dbReference>